<evidence type="ECO:0000313" key="3">
    <source>
        <dbReference type="EMBL" id="SMC13588.1"/>
    </source>
</evidence>
<sequence>MLVRRSTTDGTTRRVSEATGVHEGGATGMMTGLTMATKVASSLGWRKVEGLTEGDKVLTFDAGMQPISKITRFQLWDGDRPCPQHFWPLEVPVGALGNRDIITLLPDQSVMIESDAAEEVYGDPFTLIPAAALDGVNGIHRVKPEEEFTVSILHFERDQVVFGNSGALLFCPSAKNLLEHAFDTAEQSAYVVRPLREARILAEEIRNATAAVCDVSPCHGMVAA</sequence>
<dbReference type="AlphaFoldDB" id="A0A1X7BVD8"/>
<dbReference type="OrthoDB" id="7685535at2"/>
<feature type="region of interest" description="Disordered" evidence="1">
    <location>
        <begin position="1"/>
        <end position="25"/>
    </location>
</feature>
<evidence type="ECO:0000259" key="2">
    <source>
        <dbReference type="Pfam" id="PF13403"/>
    </source>
</evidence>
<protein>
    <recommendedName>
        <fullName evidence="2">Hedgehog/Intein (Hint) domain-containing protein</fullName>
    </recommendedName>
</protein>
<gene>
    <name evidence="3" type="ORF">ROA7745_03439</name>
</gene>
<dbReference type="EMBL" id="FWXB01000015">
    <property type="protein sequence ID" value="SMC13588.1"/>
    <property type="molecule type" value="Genomic_DNA"/>
</dbReference>
<keyword evidence="4" id="KW-1185">Reference proteome</keyword>
<dbReference type="RefSeq" id="WP_085801529.1">
    <property type="nucleotide sequence ID" value="NZ_FWXB01000015.1"/>
</dbReference>
<reference evidence="3 4" key="1">
    <citation type="submission" date="2017-03" db="EMBL/GenBank/DDBJ databases">
        <authorList>
            <person name="Afonso C.L."/>
            <person name="Miller P.J."/>
            <person name="Scott M.A."/>
            <person name="Spackman E."/>
            <person name="Goraichik I."/>
            <person name="Dimitrov K.M."/>
            <person name="Suarez D.L."/>
            <person name="Swayne D.E."/>
        </authorList>
    </citation>
    <scope>NUCLEOTIDE SEQUENCE [LARGE SCALE GENOMIC DNA]</scope>
    <source>
        <strain evidence="3 4">CECT 7745</strain>
    </source>
</reference>
<evidence type="ECO:0000256" key="1">
    <source>
        <dbReference type="SAM" id="MobiDB-lite"/>
    </source>
</evidence>
<evidence type="ECO:0000313" key="4">
    <source>
        <dbReference type="Proteomes" id="UP000193224"/>
    </source>
</evidence>
<name>A0A1X7BVD8_9RHOB</name>
<feature type="domain" description="Hedgehog/Intein (Hint)" evidence="2">
    <location>
        <begin position="34"/>
        <end position="164"/>
    </location>
</feature>
<accession>A0A1X7BVD8</accession>
<dbReference type="InterPro" id="IPR028992">
    <property type="entry name" value="Hedgehog/Intein_dom"/>
</dbReference>
<dbReference type="Proteomes" id="UP000193224">
    <property type="component" value="Unassembled WGS sequence"/>
</dbReference>
<organism evidence="3 4">
    <name type="scientific">Roseovarius aestuarii</name>
    <dbReference type="NCBI Taxonomy" id="475083"/>
    <lineage>
        <taxon>Bacteria</taxon>
        <taxon>Pseudomonadati</taxon>
        <taxon>Pseudomonadota</taxon>
        <taxon>Alphaproteobacteria</taxon>
        <taxon>Rhodobacterales</taxon>
        <taxon>Roseobacteraceae</taxon>
        <taxon>Roseovarius</taxon>
    </lineage>
</organism>
<proteinExistence type="predicted"/>
<dbReference type="Pfam" id="PF13403">
    <property type="entry name" value="Hint_2"/>
    <property type="match status" value="1"/>
</dbReference>